<reference evidence="1" key="1">
    <citation type="journal article" date="2015" name="Nature">
        <title>Complex archaea that bridge the gap between prokaryotes and eukaryotes.</title>
        <authorList>
            <person name="Spang A."/>
            <person name="Saw J.H."/>
            <person name="Jorgensen S.L."/>
            <person name="Zaremba-Niedzwiedzka K."/>
            <person name="Martijn J."/>
            <person name="Lind A.E."/>
            <person name="van Eijk R."/>
            <person name="Schleper C."/>
            <person name="Guy L."/>
            <person name="Ettema T.J."/>
        </authorList>
    </citation>
    <scope>NUCLEOTIDE SEQUENCE</scope>
</reference>
<dbReference type="AlphaFoldDB" id="A0A0F9NJ29"/>
<evidence type="ECO:0000313" key="1">
    <source>
        <dbReference type="EMBL" id="KKM88825.1"/>
    </source>
</evidence>
<comment type="caution">
    <text evidence="1">The sequence shown here is derived from an EMBL/GenBank/DDBJ whole genome shotgun (WGS) entry which is preliminary data.</text>
</comment>
<organism evidence="1">
    <name type="scientific">marine sediment metagenome</name>
    <dbReference type="NCBI Taxonomy" id="412755"/>
    <lineage>
        <taxon>unclassified sequences</taxon>
        <taxon>metagenomes</taxon>
        <taxon>ecological metagenomes</taxon>
    </lineage>
</organism>
<proteinExistence type="predicted"/>
<accession>A0A0F9NJ29</accession>
<sequence>MENKEESEKFESRLTGDIKKEMKKVHFNLMIDEDTWESFREYCLQNGFLINRKCGILVEEFIKKVSK</sequence>
<protein>
    <submittedName>
        <fullName evidence="1">Uncharacterized protein</fullName>
    </submittedName>
</protein>
<name>A0A0F9NJ29_9ZZZZ</name>
<dbReference type="EMBL" id="LAZR01006909">
    <property type="protein sequence ID" value="KKM88825.1"/>
    <property type="molecule type" value="Genomic_DNA"/>
</dbReference>
<gene>
    <name evidence="1" type="ORF">LCGC14_1254810</name>
</gene>